<keyword evidence="1" id="KW-0472">Membrane</keyword>
<reference evidence="2" key="2">
    <citation type="journal article" date="2021" name="PeerJ">
        <title>Extensive microbial diversity within the chicken gut microbiome revealed by metagenomics and culture.</title>
        <authorList>
            <person name="Gilroy R."/>
            <person name="Ravi A."/>
            <person name="Getino M."/>
            <person name="Pursley I."/>
            <person name="Horton D.L."/>
            <person name="Alikhan N.F."/>
            <person name="Baker D."/>
            <person name="Gharbi K."/>
            <person name="Hall N."/>
            <person name="Watson M."/>
            <person name="Adriaenssens E.M."/>
            <person name="Foster-Nyarko E."/>
            <person name="Jarju S."/>
            <person name="Secka A."/>
            <person name="Antonio M."/>
            <person name="Oren A."/>
            <person name="Chaudhuri R.R."/>
            <person name="La Ragione R."/>
            <person name="Hildebrand F."/>
            <person name="Pallen M.J."/>
        </authorList>
    </citation>
    <scope>NUCLEOTIDE SEQUENCE</scope>
    <source>
        <strain evidence="2">ChiGjej1B1-22543</strain>
    </source>
</reference>
<gene>
    <name evidence="2" type="ORF">IAC52_00880</name>
</gene>
<feature type="transmembrane region" description="Helical" evidence="1">
    <location>
        <begin position="37"/>
        <end position="57"/>
    </location>
</feature>
<reference evidence="2" key="1">
    <citation type="submission" date="2020-10" db="EMBL/GenBank/DDBJ databases">
        <authorList>
            <person name="Gilroy R."/>
        </authorList>
    </citation>
    <scope>NUCLEOTIDE SEQUENCE</scope>
    <source>
        <strain evidence="2">ChiGjej1B1-22543</strain>
    </source>
</reference>
<feature type="transmembrane region" description="Helical" evidence="1">
    <location>
        <begin position="7"/>
        <end position="25"/>
    </location>
</feature>
<dbReference type="EMBL" id="DVMV01000008">
    <property type="protein sequence ID" value="HIU44841.1"/>
    <property type="molecule type" value="Genomic_DNA"/>
</dbReference>
<evidence type="ECO:0000313" key="3">
    <source>
        <dbReference type="Proteomes" id="UP000824070"/>
    </source>
</evidence>
<feature type="transmembrane region" description="Helical" evidence="1">
    <location>
        <begin position="69"/>
        <end position="88"/>
    </location>
</feature>
<dbReference type="Proteomes" id="UP000824070">
    <property type="component" value="Unassembled WGS sequence"/>
</dbReference>
<sequence>MKLRIAYLVFAIGVAGLVIGLPFSFDNSLFTDSMLGYYIASKVVFFLTLIAAVTYSLVSKAPTGSSSWLTGIAFVFQLVPLGLRYLLLTGYGAAGTWCIVIMVLCVLAFVGLALGLSWQDGKMVKNDEDSAGKTIPVEPEKVSLKEEEKK</sequence>
<name>A0A9D1S2E5_9FIRM</name>
<keyword evidence="1" id="KW-0812">Transmembrane</keyword>
<comment type="caution">
    <text evidence="2">The sequence shown here is derived from an EMBL/GenBank/DDBJ whole genome shotgun (WGS) entry which is preliminary data.</text>
</comment>
<proteinExistence type="predicted"/>
<evidence type="ECO:0000313" key="2">
    <source>
        <dbReference type="EMBL" id="HIU44841.1"/>
    </source>
</evidence>
<feature type="transmembrane region" description="Helical" evidence="1">
    <location>
        <begin position="94"/>
        <end position="116"/>
    </location>
</feature>
<evidence type="ECO:0000256" key="1">
    <source>
        <dbReference type="SAM" id="Phobius"/>
    </source>
</evidence>
<keyword evidence="1" id="KW-1133">Transmembrane helix</keyword>
<protein>
    <submittedName>
        <fullName evidence="2">Uncharacterized protein</fullName>
    </submittedName>
</protein>
<dbReference type="AlphaFoldDB" id="A0A9D1S2E5"/>
<organism evidence="2 3">
    <name type="scientific">Candidatus Alloenteromonas pullicola</name>
    <dbReference type="NCBI Taxonomy" id="2840784"/>
    <lineage>
        <taxon>Bacteria</taxon>
        <taxon>Bacillati</taxon>
        <taxon>Bacillota</taxon>
        <taxon>Bacillota incertae sedis</taxon>
        <taxon>Candidatus Alloenteromonas</taxon>
    </lineage>
</organism>
<accession>A0A9D1S2E5</accession>